<organism evidence="3">
    <name type="scientific">Onchocerca flexuosa</name>
    <dbReference type="NCBI Taxonomy" id="387005"/>
    <lineage>
        <taxon>Eukaryota</taxon>
        <taxon>Metazoa</taxon>
        <taxon>Ecdysozoa</taxon>
        <taxon>Nematoda</taxon>
        <taxon>Chromadorea</taxon>
        <taxon>Rhabditida</taxon>
        <taxon>Spirurina</taxon>
        <taxon>Spiruromorpha</taxon>
        <taxon>Filarioidea</taxon>
        <taxon>Onchocercidae</taxon>
        <taxon>Onchocerca</taxon>
    </lineage>
</organism>
<gene>
    <name evidence="1" type="ORF">OFLC_LOCUS12059</name>
</gene>
<dbReference type="AlphaFoldDB" id="A0A183HX47"/>
<dbReference type="WBParaSite" id="OFLC_0001205901-mRNA-1">
    <property type="protein sequence ID" value="OFLC_0001205901-mRNA-1"/>
    <property type="gene ID" value="OFLC_0001205901"/>
</dbReference>
<sequence length="35" mass="4072">MFFGSMRKLSKLSGNLLVSMMRFLISVFSDQNWSI</sequence>
<evidence type="ECO:0000313" key="1">
    <source>
        <dbReference type="EMBL" id="VDO81542.1"/>
    </source>
</evidence>
<reference evidence="1 2" key="2">
    <citation type="submission" date="2018-11" db="EMBL/GenBank/DDBJ databases">
        <authorList>
            <consortium name="Pathogen Informatics"/>
        </authorList>
    </citation>
    <scope>NUCLEOTIDE SEQUENCE [LARGE SCALE GENOMIC DNA]</scope>
</reference>
<protein>
    <submittedName>
        <fullName evidence="1 3">Uncharacterized protein</fullName>
    </submittedName>
</protein>
<dbReference type="Proteomes" id="UP000267606">
    <property type="component" value="Unassembled WGS sequence"/>
</dbReference>
<accession>A0A183HX47</accession>
<evidence type="ECO:0000313" key="3">
    <source>
        <dbReference type="WBParaSite" id="OFLC_0001205901-mRNA-1"/>
    </source>
</evidence>
<dbReference type="EMBL" id="UZAJ01018225">
    <property type="protein sequence ID" value="VDO81542.1"/>
    <property type="molecule type" value="Genomic_DNA"/>
</dbReference>
<keyword evidence="2" id="KW-1185">Reference proteome</keyword>
<reference evidence="3" key="1">
    <citation type="submission" date="2016-06" db="UniProtKB">
        <authorList>
            <consortium name="WormBaseParasite"/>
        </authorList>
    </citation>
    <scope>IDENTIFICATION</scope>
</reference>
<evidence type="ECO:0000313" key="2">
    <source>
        <dbReference type="Proteomes" id="UP000267606"/>
    </source>
</evidence>
<name>A0A183HX47_9BILA</name>
<proteinExistence type="predicted"/>